<keyword evidence="3" id="KW-1185">Reference proteome</keyword>
<sequence>MQEELLKFRKQDVWKLMALPKGESTIGTKYLFKNKHDERGIVIRNKARLVAQGSTQEEGIDYEEVFTPVARLEAICVFLAYASFMKFKVYQMDVKGAFLYGAITDDVYVKQPPGFEDPEFPHHVYKLNKALYGLHQAPRI</sequence>
<evidence type="ECO:0000259" key="1">
    <source>
        <dbReference type="Pfam" id="PF07727"/>
    </source>
</evidence>
<accession>A0AAD8P2N6</accession>
<gene>
    <name evidence="2" type="ORF">QVD17_12132</name>
</gene>
<name>A0AAD8P2N6_TARER</name>
<dbReference type="AlphaFoldDB" id="A0AAD8P2N6"/>
<evidence type="ECO:0000313" key="2">
    <source>
        <dbReference type="EMBL" id="KAK1429857.1"/>
    </source>
</evidence>
<protein>
    <recommendedName>
        <fullName evidence="1">Reverse transcriptase Ty1/copia-type domain-containing protein</fullName>
    </recommendedName>
</protein>
<dbReference type="InterPro" id="IPR013103">
    <property type="entry name" value="RVT_2"/>
</dbReference>
<feature type="domain" description="Reverse transcriptase Ty1/copia-type" evidence="1">
    <location>
        <begin position="12"/>
        <end position="139"/>
    </location>
</feature>
<dbReference type="Pfam" id="PF07727">
    <property type="entry name" value="RVT_2"/>
    <property type="match status" value="1"/>
</dbReference>
<evidence type="ECO:0000313" key="3">
    <source>
        <dbReference type="Proteomes" id="UP001229421"/>
    </source>
</evidence>
<comment type="caution">
    <text evidence="2">The sequence shown here is derived from an EMBL/GenBank/DDBJ whole genome shotgun (WGS) entry which is preliminary data.</text>
</comment>
<reference evidence="2" key="1">
    <citation type="journal article" date="2023" name="bioRxiv">
        <title>Improved chromosome-level genome assembly for marigold (Tagetes erecta).</title>
        <authorList>
            <person name="Jiang F."/>
            <person name="Yuan L."/>
            <person name="Wang S."/>
            <person name="Wang H."/>
            <person name="Xu D."/>
            <person name="Wang A."/>
            <person name="Fan W."/>
        </authorList>
    </citation>
    <scope>NUCLEOTIDE SEQUENCE</scope>
    <source>
        <strain evidence="2">WSJ</strain>
        <tissue evidence="2">Leaf</tissue>
    </source>
</reference>
<dbReference type="Proteomes" id="UP001229421">
    <property type="component" value="Unassembled WGS sequence"/>
</dbReference>
<dbReference type="EMBL" id="JAUHHV010000003">
    <property type="protein sequence ID" value="KAK1429857.1"/>
    <property type="molecule type" value="Genomic_DNA"/>
</dbReference>
<proteinExistence type="predicted"/>
<organism evidence="2 3">
    <name type="scientific">Tagetes erecta</name>
    <name type="common">African marigold</name>
    <dbReference type="NCBI Taxonomy" id="13708"/>
    <lineage>
        <taxon>Eukaryota</taxon>
        <taxon>Viridiplantae</taxon>
        <taxon>Streptophyta</taxon>
        <taxon>Embryophyta</taxon>
        <taxon>Tracheophyta</taxon>
        <taxon>Spermatophyta</taxon>
        <taxon>Magnoliopsida</taxon>
        <taxon>eudicotyledons</taxon>
        <taxon>Gunneridae</taxon>
        <taxon>Pentapetalae</taxon>
        <taxon>asterids</taxon>
        <taxon>campanulids</taxon>
        <taxon>Asterales</taxon>
        <taxon>Asteraceae</taxon>
        <taxon>Asteroideae</taxon>
        <taxon>Heliantheae alliance</taxon>
        <taxon>Tageteae</taxon>
        <taxon>Tagetes</taxon>
    </lineage>
</organism>